<protein>
    <submittedName>
        <fullName evidence="3">Methyltransferase domain-containing protein</fullName>
    </submittedName>
</protein>
<dbReference type="Gene3D" id="3.40.50.150">
    <property type="entry name" value="Vaccinia Virus protein VP39"/>
    <property type="match status" value="1"/>
</dbReference>
<keyword evidence="1" id="KW-0808">Transferase</keyword>
<dbReference type="Pfam" id="PF13649">
    <property type="entry name" value="Methyltransf_25"/>
    <property type="match status" value="1"/>
</dbReference>
<keyword evidence="3" id="KW-0489">Methyltransferase</keyword>
<keyword evidence="4" id="KW-1185">Reference proteome</keyword>
<sequence>MSKLELRKQAWHQQATSEDEKQQVGRLVDDEAWSKLVNNVNTSLELTGKQTILDVGCGNGYLLSQLNVDKTSMYGVDFAENMVVEAKKRLIASQVCQSEAHIIPFDCRFERILCYSIFHYFPSLEYAEHVIEEFIRVAKPGAIILLGDLLDKQFEQQIKEGSDMNIEKQLPIIHRYSQWLFIDIEGLSRQLLKHSAISSVEILTQPEEFKLSWYRKDMKICLV</sequence>
<dbReference type="InterPro" id="IPR041698">
    <property type="entry name" value="Methyltransf_25"/>
</dbReference>
<dbReference type="GO" id="GO:0032259">
    <property type="term" value="P:methylation"/>
    <property type="evidence" value="ECO:0007669"/>
    <property type="project" value="UniProtKB-KW"/>
</dbReference>
<dbReference type="Proteomes" id="UP000665025">
    <property type="component" value="Chromosome 1"/>
</dbReference>
<dbReference type="CDD" id="cd02440">
    <property type="entry name" value="AdoMet_MTases"/>
    <property type="match status" value="1"/>
</dbReference>
<dbReference type="EMBL" id="CP072425">
    <property type="protein sequence ID" value="QTL34230.1"/>
    <property type="molecule type" value="Genomic_DNA"/>
</dbReference>
<proteinExistence type="predicted"/>
<organism evidence="3 4">
    <name type="scientific">Pseudoalteromonas viridis</name>
    <dbReference type="NCBI Taxonomy" id="339617"/>
    <lineage>
        <taxon>Bacteria</taxon>
        <taxon>Pseudomonadati</taxon>
        <taxon>Pseudomonadota</taxon>
        <taxon>Gammaproteobacteria</taxon>
        <taxon>Alteromonadales</taxon>
        <taxon>Pseudoalteromonadaceae</taxon>
        <taxon>Pseudoalteromonas</taxon>
    </lineage>
</organism>
<dbReference type="InterPro" id="IPR029063">
    <property type="entry name" value="SAM-dependent_MTases_sf"/>
</dbReference>
<evidence type="ECO:0000259" key="2">
    <source>
        <dbReference type="Pfam" id="PF13649"/>
    </source>
</evidence>
<dbReference type="PANTHER" id="PTHR43861">
    <property type="entry name" value="TRANS-ACONITATE 2-METHYLTRANSFERASE-RELATED"/>
    <property type="match status" value="1"/>
</dbReference>
<dbReference type="GO" id="GO:0008168">
    <property type="term" value="F:methyltransferase activity"/>
    <property type="evidence" value="ECO:0007669"/>
    <property type="project" value="UniProtKB-KW"/>
</dbReference>
<feature type="domain" description="Methyltransferase" evidence="2">
    <location>
        <begin position="52"/>
        <end position="141"/>
    </location>
</feature>
<dbReference type="RefSeq" id="WP_209051376.1">
    <property type="nucleotide sequence ID" value="NZ_CP072425.1"/>
</dbReference>
<gene>
    <name evidence="3" type="ORF">J5X90_11685</name>
</gene>
<evidence type="ECO:0000313" key="4">
    <source>
        <dbReference type="Proteomes" id="UP000665025"/>
    </source>
</evidence>
<reference evidence="3 4" key="1">
    <citation type="submission" date="2021-03" db="EMBL/GenBank/DDBJ databases">
        <title>Complete Genome of Pseudoalteromonas viridis Strain BBR56, a new biocontrol bacterial candidate.</title>
        <authorList>
            <person name="Handayani D.P."/>
            <person name="Isnansetyo A."/>
            <person name="Istiqomah I."/>
            <person name="Jumina J."/>
        </authorList>
    </citation>
    <scope>NUCLEOTIDE SEQUENCE [LARGE SCALE GENOMIC DNA]</scope>
    <source>
        <strain evidence="3 4">BBR56</strain>
    </source>
</reference>
<name>A0ABX7V160_9GAMM</name>
<evidence type="ECO:0000256" key="1">
    <source>
        <dbReference type="ARBA" id="ARBA00022679"/>
    </source>
</evidence>
<accession>A0ABX7V160</accession>
<evidence type="ECO:0000313" key="3">
    <source>
        <dbReference type="EMBL" id="QTL34230.1"/>
    </source>
</evidence>
<dbReference type="SUPFAM" id="SSF53335">
    <property type="entry name" value="S-adenosyl-L-methionine-dependent methyltransferases"/>
    <property type="match status" value="1"/>
</dbReference>